<dbReference type="AlphaFoldDB" id="A0A929BEV1"/>
<evidence type="ECO:0000313" key="2">
    <source>
        <dbReference type="Proteomes" id="UP000598360"/>
    </source>
</evidence>
<dbReference type="InterPro" id="IPR007061">
    <property type="entry name" value="MST-like"/>
</dbReference>
<gene>
    <name evidence="1" type="ORF">IQ251_17165</name>
</gene>
<dbReference type="Pfam" id="PF04978">
    <property type="entry name" value="MST"/>
    <property type="match status" value="1"/>
</dbReference>
<evidence type="ECO:0000313" key="1">
    <source>
        <dbReference type="EMBL" id="MBE9376182.1"/>
    </source>
</evidence>
<dbReference type="Gene3D" id="1.20.120.450">
    <property type="entry name" value="dinb family like domain"/>
    <property type="match status" value="1"/>
</dbReference>
<dbReference type="InterPro" id="IPR034660">
    <property type="entry name" value="DinB/YfiT-like"/>
</dbReference>
<protein>
    <submittedName>
        <fullName evidence="1">DinB family protein</fullName>
    </submittedName>
</protein>
<sequence>MLGVVIELKSDLHRCLQQAREVVVGKLCGLGEYDVRRPLTTTGTNLLGLVKHLTGCEAGYFGEVFGRPFDEKLPWLQQEDDPVVDMWATSAESRSEIVERYHRVCAHADATIAALDLTAVGAAAWPSGPVTLHRVLVHMTAETHRHAGHADIVRELVDGAAGMRAGVPNLPERDAGWWHQHRHRVEQAARRAAEGG</sequence>
<comment type="caution">
    <text evidence="1">The sequence shown here is derived from an EMBL/GenBank/DDBJ whole genome shotgun (WGS) entry which is preliminary data.</text>
</comment>
<proteinExistence type="predicted"/>
<dbReference type="SUPFAM" id="SSF109854">
    <property type="entry name" value="DinB/YfiT-like putative metalloenzymes"/>
    <property type="match status" value="1"/>
</dbReference>
<dbReference type="Proteomes" id="UP000598360">
    <property type="component" value="Unassembled WGS sequence"/>
</dbReference>
<organism evidence="1 2">
    <name type="scientific">Saccharopolyspora montiporae</name>
    <dbReference type="NCBI Taxonomy" id="2781240"/>
    <lineage>
        <taxon>Bacteria</taxon>
        <taxon>Bacillati</taxon>
        <taxon>Actinomycetota</taxon>
        <taxon>Actinomycetes</taxon>
        <taxon>Pseudonocardiales</taxon>
        <taxon>Pseudonocardiaceae</taxon>
        <taxon>Saccharopolyspora</taxon>
    </lineage>
</organism>
<accession>A0A929BEV1</accession>
<name>A0A929BEV1_9PSEU</name>
<dbReference type="EMBL" id="JADEYC010000034">
    <property type="protein sequence ID" value="MBE9376182.1"/>
    <property type="molecule type" value="Genomic_DNA"/>
</dbReference>
<keyword evidence="2" id="KW-1185">Reference proteome</keyword>
<reference evidence="1" key="1">
    <citation type="submission" date="2020-10" db="EMBL/GenBank/DDBJ databases">
        <title>Diversity and distribution of actinomycetes associated with coral in the coast of Hainan.</title>
        <authorList>
            <person name="Li F."/>
        </authorList>
    </citation>
    <scope>NUCLEOTIDE SEQUENCE</scope>
    <source>
        <strain evidence="1">HNM0983</strain>
    </source>
</reference>